<feature type="compositionally biased region" description="Basic residues" evidence="15">
    <location>
        <begin position="139"/>
        <end position="150"/>
    </location>
</feature>
<dbReference type="AlphaFoldDB" id="A0A0B4KJW5"/>
<dbReference type="PROSITE" id="PS50118">
    <property type="entry name" value="HMG_BOX_2"/>
    <property type="match status" value="2"/>
</dbReference>
<evidence type="ECO:0000313" key="19">
    <source>
        <dbReference type="EMBL" id="JAT78625.1"/>
    </source>
</evidence>
<feature type="compositionally biased region" description="Basic residues" evidence="15">
    <location>
        <begin position="258"/>
        <end position="270"/>
    </location>
</feature>
<dbReference type="GO" id="GO:0005634">
    <property type="term" value="C:nucleus"/>
    <property type="evidence" value="ECO:0007669"/>
    <property type="project" value="UniProtKB-UniRule"/>
</dbReference>
<dbReference type="InterPro" id="IPR036910">
    <property type="entry name" value="HMG_box_dom_sf"/>
</dbReference>
<dbReference type="CDD" id="cd21987">
    <property type="entry name" value="HMG-box_TFAM_rpt2"/>
    <property type="match status" value="1"/>
</dbReference>
<organism evidence="18">
    <name type="scientific">Sparus aurata</name>
    <name type="common">Gilthead sea bream</name>
    <dbReference type="NCBI Taxonomy" id="8175"/>
    <lineage>
        <taxon>Eukaryota</taxon>
        <taxon>Metazoa</taxon>
        <taxon>Chordata</taxon>
        <taxon>Craniata</taxon>
        <taxon>Vertebrata</taxon>
        <taxon>Euteleostomi</taxon>
        <taxon>Actinopterygii</taxon>
        <taxon>Neopterygii</taxon>
        <taxon>Teleostei</taxon>
        <taxon>Neoteleostei</taxon>
        <taxon>Acanthomorphata</taxon>
        <taxon>Eupercaria</taxon>
        <taxon>Spariformes</taxon>
        <taxon>Sparidae</taxon>
        <taxon>Sparus</taxon>
    </lineage>
</organism>
<dbReference type="GO" id="GO:0042645">
    <property type="term" value="C:mitochondrial nucleoid"/>
    <property type="evidence" value="ECO:0007669"/>
    <property type="project" value="UniProtKB-SubCell"/>
</dbReference>
<reference evidence="18" key="2">
    <citation type="journal article" date="2014" name="Gen. Comp. Endocrinol.">
        <title>Metabolic and transcriptional responses of gilthead sea bream (Sparus aurata L.) to environmental stress: new insights in fish mitochondrial phenotyping.</title>
        <authorList>
            <person name="Bermejo-Nogales A."/>
            <person name="Nederlof M."/>
            <person name="Benedito-Palos L."/>
            <person name="Ballester-Lozano G.F."/>
            <person name="Folkedal O."/>
            <person name="Olsen R.E."/>
            <person name="Sitja-Bobadilla A."/>
            <person name="Perez-Sanchez J."/>
        </authorList>
    </citation>
    <scope>NUCLEOTIDE SEQUENCE</scope>
</reference>
<evidence type="ECO:0000256" key="10">
    <source>
        <dbReference type="ARBA" id="ARBA00023271"/>
    </source>
</evidence>
<comment type="function">
    <text evidence="12">Binds to the mitochondrial light strand promoter and functions in mitochondrial transcription regulation. Component of the mitochondrial transcription initiation complex, composed at least of TFB2M, TFAM and POLRMT that is required for basal transcription of mitochondrial DNA. In this complex, TFAM recruits POLRMT to a specific promoter whereas TFB2M induces structural changes in POLRMT to enable promoter opening and trapping of the DNA non-template strand. Required for accurate and efficient promoter recognition by the mitochondrial RNA polymerase. Promotes transcription initiation from the HSP1 and the light strand promoter by binding immediately upstream of transcriptional start sites. Is able to unwind DNA. Bends the mitochondrial light strand promoter DNA into a U-turn shape via its HMG boxes. Required for maintenance of normal levels of mitochondrial DNA. May play a role in organizing and compacting mitochondrial DNA.</text>
</comment>
<evidence type="ECO:0000256" key="5">
    <source>
        <dbReference type="ARBA" id="ARBA00023015"/>
    </source>
</evidence>
<evidence type="ECO:0000256" key="13">
    <source>
        <dbReference type="ARBA" id="ARBA00046467"/>
    </source>
</evidence>
<gene>
    <name evidence="18" type="primary">mtTFA</name>
</gene>
<dbReference type="PANTHER" id="PTHR48112">
    <property type="entry name" value="HIGH MOBILITY GROUP PROTEIN DSP1"/>
    <property type="match status" value="1"/>
</dbReference>
<feature type="chain" id="PRO_5002092301" description="Transcription factor A, mitochondrial" evidence="16">
    <location>
        <begin position="18"/>
        <end position="292"/>
    </location>
</feature>
<keyword evidence="7" id="KW-0496">Mitochondrion</keyword>
<dbReference type="EMBL" id="GAAL01000039">
    <property type="protein sequence ID" value="JAT78625.1"/>
    <property type="molecule type" value="Transcribed_RNA"/>
</dbReference>
<proteinExistence type="evidence at transcript level"/>
<evidence type="ECO:0000313" key="18">
    <source>
        <dbReference type="EMBL" id="AGU38825.1"/>
    </source>
</evidence>
<comment type="subcellular location">
    <subcellularLocation>
        <location evidence="1">Mitochondrion matrix</location>
        <location evidence="1">Mitochondrion nucleoid</location>
    </subcellularLocation>
</comment>
<evidence type="ECO:0000256" key="15">
    <source>
        <dbReference type="SAM" id="MobiDB-lite"/>
    </source>
</evidence>
<keyword evidence="3" id="KW-0677">Repeat</keyword>
<feature type="region of interest" description="Disordered" evidence="15">
    <location>
        <begin position="258"/>
        <end position="292"/>
    </location>
</feature>
<comment type="subunit">
    <text evidence="13">Monomer; binds DNA as a monomer. Homodimer. Component of the mitochondrial transcription initiation complex, composed at least of TFB2M, TFAM and POLRMT. In this complex TFAM recruits POLRMT to the promoter whereas TFB2M induces structural changes in POLRMT to enable promoter opening and trapping of the DNA non-template strand. Upon metabolic stress, forms a complex composed of FOXO3, SIRT3, TFAM and POLRMT. Interacts with TFB1M and TFB2M. Interacts with CLPX; this enhances DNA-binding.</text>
</comment>
<evidence type="ECO:0000256" key="9">
    <source>
        <dbReference type="ARBA" id="ARBA00023163"/>
    </source>
</evidence>
<dbReference type="GO" id="GO:0003677">
    <property type="term" value="F:DNA binding"/>
    <property type="evidence" value="ECO:0007669"/>
    <property type="project" value="UniProtKB-UniRule"/>
</dbReference>
<sequence length="292" mass="33291">MAPFSLMAASVSCLAKSFTIFSCTSALARCTTVLPGTYFNLVRCLTSPASVPPKRPPNAYIRYVVQQKPVVTRQNPDVKIIEIIGKIAQQWRSLSPQQKQPFEEAYQRDREQFQLDLKHYQAKLTPAEIQQQALEKRQRLAKRKATRKKRELSSLGKPKRPRSPFNIFMSEHFVEARGTTVTDKMKSLLDDWKNLFSHQRQVYTQLAEDDKIRYKNEMQSWEEHMVEIGRSDLIREQSTKKASAKTAETTVNVKKKAKAKAVKAKGKSKATGKMMKSSPKAKAVSVTATKRK</sequence>
<name>A0A0B4KJW5_SPAAU</name>
<evidence type="ECO:0000256" key="16">
    <source>
        <dbReference type="SAM" id="SignalP"/>
    </source>
</evidence>
<dbReference type="InterPro" id="IPR009071">
    <property type="entry name" value="HMG_box_dom"/>
</dbReference>
<dbReference type="Gene3D" id="1.10.30.10">
    <property type="entry name" value="High mobility group box domain"/>
    <property type="match status" value="2"/>
</dbReference>
<evidence type="ECO:0000256" key="6">
    <source>
        <dbReference type="ARBA" id="ARBA00023125"/>
    </source>
</evidence>
<keyword evidence="9" id="KW-0804">Transcription</keyword>
<protein>
    <recommendedName>
        <fullName evidence="11">Transcription factor A, mitochondrial</fullName>
    </recommendedName>
</protein>
<accession>A0A0B4KJW5</accession>
<evidence type="ECO:0000256" key="11">
    <source>
        <dbReference type="ARBA" id="ARBA00040582"/>
    </source>
</evidence>
<feature type="DNA-binding region" description="HMG box" evidence="14">
    <location>
        <begin position="53"/>
        <end position="121"/>
    </location>
</feature>
<dbReference type="Pfam" id="PF00505">
    <property type="entry name" value="HMG_box"/>
    <property type="match status" value="1"/>
</dbReference>
<dbReference type="Pfam" id="PF09011">
    <property type="entry name" value="HMG_box_2"/>
    <property type="match status" value="1"/>
</dbReference>
<keyword evidence="10" id="KW-1135">Mitochondrion nucleoid</keyword>
<evidence type="ECO:0000256" key="14">
    <source>
        <dbReference type="PROSITE-ProRule" id="PRU00267"/>
    </source>
</evidence>
<keyword evidence="14" id="KW-0539">Nucleus</keyword>
<keyword evidence="5" id="KW-0805">Transcription regulation</keyword>
<feature type="domain" description="HMG box" evidence="17">
    <location>
        <begin position="53"/>
        <end position="121"/>
    </location>
</feature>
<feature type="DNA-binding region" description="HMG box" evidence="14">
    <location>
        <begin position="158"/>
        <end position="222"/>
    </location>
</feature>
<keyword evidence="4" id="KW-0809">Transit peptide</keyword>
<evidence type="ECO:0000256" key="2">
    <source>
        <dbReference type="ARBA" id="ARBA00022553"/>
    </source>
</evidence>
<reference evidence="19" key="1">
    <citation type="submission" date="2012-09" db="EMBL/GenBank/DDBJ databases">
        <title>Fish Mitochondrial bioenergetics.</title>
        <authorList>
            <person name="Bermejo-Nogales A."/>
            <person name="Perez-Sanchez J."/>
        </authorList>
    </citation>
    <scope>NUCLEOTIDE SEQUENCE</scope>
</reference>
<keyword evidence="16" id="KW-0732">Signal</keyword>
<evidence type="ECO:0000256" key="1">
    <source>
        <dbReference type="ARBA" id="ARBA00004436"/>
    </source>
</evidence>
<dbReference type="SUPFAM" id="SSF47095">
    <property type="entry name" value="HMG-box"/>
    <property type="match status" value="2"/>
</dbReference>
<evidence type="ECO:0000259" key="17">
    <source>
        <dbReference type="PROSITE" id="PS50118"/>
    </source>
</evidence>
<dbReference type="EMBL" id="JX975262">
    <property type="protein sequence ID" value="AGU38825.1"/>
    <property type="molecule type" value="mRNA"/>
</dbReference>
<dbReference type="GO" id="GO:0006357">
    <property type="term" value="P:regulation of transcription by RNA polymerase II"/>
    <property type="evidence" value="ECO:0007669"/>
    <property type="project" value="TreeGrafter"/>
</dbReference>
<evidence type="ECO:0000256" key="7">
    <source>
        <dbReference type="ARBA" id="ARBA00023128"/>
    </source>
</evidence>
<dbReference type="SMART" id="SM00398">
    <property type="entry name" value="HMG"/>
    <property type="match status" value="2"/>
</dbReference>
<evidence type="ECO:0000256" key="12">
    <source>
        <dbReference type="ARBA" id="ARBA00045216"/>
    </source>
</evidence>
<keyword evidence="8" id="KW-0010">Activator</keyword>
<feature type="domain" description="HMG box" evidence="17">
    <location>
        <begin position="158"/>
        <end position="222"/>
    </location>
</feature>
<feature type="signal peptide" evidence="16">
    <location>
        <begin position="1"/>
        <end position="17"/>
    </location>
</feature>
<keyword evidence="6 14" id="KW-0238">DNA-binding</keyword>
<feature type="region of interest" description="Disordered" evidence="15">
    <location>
        <begin position="139"/>
        <end position="163"/>
    </location>
</feature>
<evidence type="ECO:0000256" key="3">
    <source>
        <dbReference type="ARBA" id="ARBA00022737"/>
    </source>
</evidence>
<dbReference type="PANTHER" id="PTHR48112:SF36">
    <property type="entry name" value="TRANSCRIPTION FACTOR A, MITOCHONDRIAL"/>
    <property type="match status" value="1"/>
</dbReference>
<dbReference type="CDD" id="cd22012">
    <property type="entry name" value="HMG-box_ABF2_IXR1-like_rpt2"/>
    <property type="match status" value="1"/>
</dbReference>
<evidence type="ECO:0000256" key="8">
    <source>
        <dbReference type="ARBA" id="ARBA00023159"/>
    </source>
</evidence>
<dbReference type="InterPro" id="IPR050342">
    <property type="entry name" value="HMGB"/>
</dbReference>
<keyword evidence="2" id="KW-0597">Phosphoprotein</keyword>
<evidence type="ECO:0000256" key="4">
    <source>
        <dbReference type="ARBA" id="ARBA00022946"/>
    </source>
</evidence>